<reference evidence="2" key="2">
    <citation type="submission" date="2004-02" db="EMBL/GenBank/DDBJ databases">
        <authorList>
            <consortium name="Genoscope"/>
            <consortium name="Whitehead Institute Centre for Genome Research"/>
        </authorList>
    </citation>
    <scope>NUCLEOTIDE SEQUENCE</scope>
</reference>
<feature type="domain" description="Galactosyltransferase N-terminal" evidence="1">
    <location>
        <begin position="1"/>
        <end position="78"/>
    </location>
</feature>
<dbReference type="PANTHER" id="PTHR19300:SF34">
    <property type="entry name" value="BETA-1,4-GALACTOSYLTRANSFERASE"/>
    <property type="match status" value="1"/>
</dbReference>
<comment type="caution">
    <text evidence="2">The sequence shown here is derived from an EMBL/GenBank/DDBJ whole genome shotgun (WGS) entry which is preliminary data.</text>
</comment>
<evidence type="ECO:0000259" key="1">
    <source>
        <dbReference type="Pfam" id="PF13733"/>
    </source>
</evidence>
<organism evidence="2">
    <name type="scientific">Tetraodon nigroviridis</name>
    <name type="common">Spotted green pufferfish</name>
    <name type="synonym">Chelonodon nigroviridis</name>
    <dbReference type="NCBI Taxonomy" id="99883"/>
    <lineage>
        <taxon>Eukaryota</taxon>
        <taxon>Metazoa</taxon>
        <taxon>Chordata</taxon>
        <taxon>Craniata</taxon>
        <taxon>Vertebrata</taxon>
        <taxon>Euteleostomi</taxon>
        <taxon>Actinopterygii</taxon>
        <taxon>Neopterygii</taxon>
        <taxon>Teleostei</taxon>
        <taxon>Neoteleostei</taxon>
        <taxon>Acanthomorphata</taxon>
        <taxon>Eupercaria</taxon>
        <taxon>Tetraodontiformes</taxon>
        <taxon>Tetradontoidea</taxon>
        <taxon>Tetraodontidae</taxon>
        <taxon>Tetraodon</taxon>
    </lineage>
</organism>
<dbReference type="InterPro" id="IPR029044">
    <property type="entry name" value="Nucleotide-diphossugar_trans"/>
</dbReference>
<dbReference type="GO" id="GO:0005975">
    <property type="term" value="P:carbohydrate metabolic process"/>
    <property type="evidence" value="ECO:0007669"/>
    <property type="project" value="InterPro"/>
</dbReference>
<sequence>GPIRVTFPSGLTLKEVQRKNPLVVHGGRYRPPDCEARHRTAIVIPHRHREHHLKFLLYYLHPFLQRQQLQYGIYVIHQ</sequence>
<gene>
    <name evidence="2" type="ORF">GSTENG00036575001</name>
</gene>
<dbReference type="Gene3D" id="3.90.550.10">
    <property type="entry name" value="Spore Coat Polysaccharide Biosynthesis Protein SpsA, Chain A"/>
    <property type="match status" value="1"/>
</dbReference>
<dbReference type="SUPFAM" id="SSF53448">
    <property type="entry name" value="Nucleotide-diphospho-sugar transferases"/>
    <property type="match status" value="1"/>
</dbReference>
<feature type="non-terminal residue" evidence="2">
    <location>
        <position position="1"/>
    </location>
</feature>
<dbReference type="EMBL" id="CAAE01018209">
    <property type="protein sequence ID" value="CAG13810.1"/>
    <property type="molecule type" value="Genomic_DNA"/>
</dbReference>
<dbReference type="InterPro" id="IPR027995">
    <property type="entry name" value="Galactosyl_T_N"/>
</dbReference>
<name>Q4RCS3_TETNG</name>
<dbReference type="KEGG" id="tng:GSTEN00036575G001"/>
<proteinExistence type="predicted"/>
<dbReference type="GO" id="GO:0008378">
    <property type="term" value="F:galactosyltransferase activity"/>
    <property type="evidence" value="ECO:0007669"/>
    <property type="project" value="TreeGrafter"/>
</dbReference>
<evidence type="ECO:0000313" key="2">
    <source>
        <dbReference type="EMBL" id="CAG13810.1"/>
    </source>
</evidence>
<accession>Q4RCS3</accession>
<feature type="non-terminal residue" evidence="2">
    <location>
        <position position="78"/>
    </location>
</feature>
<dbReference type="AlphaFoldDB" id="Q4RCS3"/>
<dbReference type="InterPro" id="IPR003859">
    <property type="entry name" value="Galactosyl_T"/>
</dbReference>
<dbReference type="PANTHER" id="PTHR19300">
    <property type="entry name" value="BETA-1,4-GALACTOSYLTRANSFERASE"/>
    <property type="match status" value="1"/>
</dbReference>
<protein>
    <submittedName>
        <fullName evidence="2">(spotted green pufferfish) hypothetical protein</fullName>
    </submittedName>
</protein>
<dbReference type="Pfam" id="PF13733">
    <property type="entry name" value="Glyco_transf_7N"/>
    <property type="match status" value="1"/>
</dbReference>
<dbReference type="OrthoDB" id="10016069at2759"/>
<reference evidence="2" key="1">
    <citation type="journal article" date="2004" name="Nature">
        <title>Genome duplication in the teleost fish Tetraodon nigroviridis reveals the early vertebrate proto-karyotype.</title>
        <authorList>
            <person name="Jaillon O."/>
            <person name="Aury J.-M."/>
            <person name="Brunet F."/>
            <person name="Petit J.-L."/>
            <person name="Stange-Thomann N."/>
            <person name="Mauceli E."/>
            <person name="Bouneau L."/>
            <person name="Fischer C."/>
            <person name="Ozouf-Costaz C."/>
            <person name="Bernot A."/>
            <person name="Nicaud S."/>
            <person name="Jaffe D."/>
            <person name="Fisher S."/>
            <person name="Lutfalla G."/>
            <person name="Dossat C."/>
            <person name="Segurens B."/>
            <person name="Dasilva C."/>
            <person name="Salanoubat M."/>
            <person name="Levy M."/>
            <person name="Boudet N."/>
            <person name="Castellano S."/>
            <person name="Anthouard V."/>
            <person name="Jubin C."/>
            <person name="Castelli V."/>
            <person name="Katinka M."/>
            <person name="Vacherie B."/>
            <person name="Biemont C."/>
            <person name="Skalli Z."/>
            <person name="Cattolico L."/>
            <person name="Poulain J."/>
            <person name="De Berardinis V."/>
            <person name="Cruaud C."/>
            <person name="Duprat S."/>
            <person name="Brottier P."/>
            <person name="Coutanceau J.-P."/>
            <person name="Gouzy J."/>
            <person name="Parra G."/>
            <person name="Lardier G."/>
            <person name="Chapple C."/>
            <person name="McKernan K.J."/>
            <person name="McEwan P."/>
            <person name="Bosak S."/>
            <person name="Kellis M."/>
            <person name="Volff J.-N."/>
            <person name="Guigo R."/>
            <person name="Zody M.C."/>
            <person name="Mesirov J."/>
            <person name="Lindblad-Toh K."/>
            <person name="Birren B."/>
            <person name="Nusbaum C."/>
            <person name="Kahn D."/>
            <person name="Robinson-Rechavi M."/>
            <person name="Laudet V."/>
            <person name="Schachter V."/>
            <person name="Quetier F."/>
            <person name="Saurin W."/>
            <person name="Scarpelli C."/>
            <person name="Wincker P."/>
            <person name="Lander E.S."/>
            <person name="Weissenbach J."/>
            <person name="Roest Crollius H."/>
        </authorList>
    </citation>
    <scope>NUCLEOTIDE SEQUENCE [LARGE SCALE GENOMIC DNA]</scope>
</reference>
<dbReference type="GO" id="GO:0005794">
    <property type="term" value="C:Golgi apparatus"/>
    <property type="evidence" value="ECO:0007669"/>
    <property type="project" value="TreeGrafter"/>
</dbReference>